<evidence type="ECO:0000259" key="1">
    <source>
        <dbReference type="Pfam" id="PF21012"/>
    </source>
</evidence>
<accession>A0A4Y8L5R2</accession>
<dbReference type="Proteomes" id="UP000297861">
    <property type="component" value="Unassembled WGS sequence"/>
</dbReference>
<evidence type="ECO:0000313" key="2">
    <source>
        <dbReference type="EMBL" id="TFD96832.1"/>
    </source>
</evidence>
<name>A0A4Y8L5R2_9BACT</name>
<dbReference type="InterPro" id="IPR049236">
    <property type="entry name" value="DUF6850"/>
</dbReference>
<evidence type="ECO:0000313" key="3">
    <source>
        <dbReference type="Proteomes" id="UP000297861"/>
    </source>
</evidence>
<comment type="caution">
    <text evidence="2">The sequence shown here is derived from an EMBL/GenBank/DDBJ whole genome shotgun (WGS) entry which is preliminary data.</text>
</comment>
<organism evidence="2 3">
    <name type="scientific">Dysgonomonas capnocytophagoides</name>
    <dbReference type="NCBI Taxonomy" id="45254"/>
    <lineage>
        <taxon>Bacteria</taxon>
        <taxon>Pseudomonadati</taxon>
        <taxon>Bacteroidota</taxon>
        <taxon>Bacteroidia</taxon>
        <taxon>Bacteroidales</taxon>
        <taxon>Dysgonomonadaceae</taxon>
        <taxon>Dysgonomonas</taxon>
    </lineage>
</organism>
<proteinExistence type="predicted"/>
<feature type="domain" description="DUF6850" evidence="1">
    <location>
        <begin position="36"/>
        <end position="492"/>
    </location>
</feature>
<dbReference type="Pfam" id="PF21012">
    <property type="entry name" value="DUF6850"/>
    <property type="match status" value="1"/>
</dbReference>
<keyword evidence="3" id="KW-1185">Reference proteome</keyword>
<gene>
    <name evidence="2" type="ORF">E2605_08425</name>
</gene>
<protein>
    <recommendedName>
        <fullName evidence="1">DUF6850 domain-containing protein</fullName>
    </recommendedName>
</protein>
<dbReference type="AlphaFoldDB" id="A0A4Y8L5R2"/>
<dbReference type="OrthoDB" id="1002094at2"/>
<dbReference type="RefSeq" id="WP_134436114.1">
    <property type="nucleotide sequence ID" value="NZ_SOML01000004.1"/>
</dbReference>
<reference evidence="2 3" key="1">
    <citation type="submission" date="2019-03" db="EMBL/GenBank/DDBJ databases">
        <title>San Antonio Military Medical Center submission to MRSN (WRAIR), pending publication.</title>
        <authorList>
            <person name="Blyth D.M."/>
            <person name="Mccarthy S.L."/>
            <person name="Schall S.E."/>
            <person name="Stam J.A."/>
            <person name="Ong A.C."/>
            <person name="Mcgann P.T."/>
        </authorList>
    </citation>
    <scope>NUCLEOTIDE SEQUENCE [LARGE SCALE GENOMIC DNA]</scope>
    <source>
        <strain evidence="2 3">MRSN571793</strain>
    </source>
</reference>
<dbReference type="EMBL" id="SOML01000004">
    <property type="protein sequence ID" value="TFD96832.1"/>
    <property type="molecule type" value="Genomic_DNA"/>
</dbReference>
<sequence length="492" mass="55787">MDSIASPADYSLLSIQNIWLQTSNPVAYLNVKGDPMNGQISYSHLSGDYKYISDPQSMNRGNIAIEGFKKVNKLQFYGSFSYDISKLKEQRWKDVLMPSPGNPFVLGDSIGGNYNNESFEIKGAVASSFSENIKWGIAATYKGGSSADHNDPRPLIDAVRYSIRPGVIYNFSDWSIGLNLEYEGYKENIDITSVEASTTHRFFLFQGLGNYFQSSGMGYYRRYKGNTFGGDIQIIRNYNSFENILQLGYRNKIEKSEDGEDDSFFKSGDYEEITYSAMNLFSIKRNHISHLIKLNVDYNSSKGTWYDQQKVTNSNGKQIWEVYNKSVKYKDNITKAGLEYTWLKEKQGFKDYILSAAIEMEQHKTTFLPEIYLQKYSNIKTSLQGGKTCWLPNKLQLSLDLGVSYQKNLSSKTNFDGIALANVWSYPVFEYLTSDYYAGSASAKLSKRTVFGNLPSIIHISTGINYSKSALDTDNFNKPDRIGFITTLGFTF</sequence>